<sequence length="84" mass="10046">MTERYTFKQRGQKLVHKNHNPRKKAKADRERFQRGREAIFAKTQAIYQDTHDSGRDRFMSVVILDKKTNSPEKYFVYNSHSTNI</sequence>
<evidence type="ECO:0000256" key="1">
    <source>
        <dbReference type="SAM" id="MobiDB-lite"/>
    </source>
</evidence>
<proteinExistence type="predicted"/>
<gene>
    <name evidence="2" type="ORF">AJ78_08570</name>
</gene>
<evidence type="ECO:0008006" key="4">
    <source>
        <dbReference type="Google" id="ProtNLM"/>
    </source>
</evidence>
<dbReference type="Proteomes" id="UP000182235">
    <property type="component" value="Unassembled WGS sequence"/>
</dbReference>
<evidence type="ECO:0000313" key="2">
    <source>
        <dbReference type="EMBL" id="OJD10412.1"/>
    </source>
</evidence>
<reference evidence="2 3" key="1">
    <citation type="submission" date="2015-07" db="EMBL/GenBank/DDBJ databases">
        <title>Emmonsia species relationships and genome sequence.</title>
        <authorList>
            <consortium name="The Broad Institute Genomics Platform"/>
            <person name="Cuomo C.A."/>
            <person name="Munoz J.F."/>
            <person name="Imamovic A."/>
            <person name="Priest M.E."/>
            <person name="Young S."/>
            <person name="Clay O.K."/>
            <person name="McEwen J.G."/>
        </authorList>
    </citation>
    <scope>NUCLEOTIDE SEQUENCE [LARGE SCALE GENOMIC DNA]</scope>
    <source>
        <strain evidence="2 3">UAMH 9510</strain>
    </source>
</reference>
<organism evidence="2 3">
    <name type="scientific">Emergomyces pasteurianus Ep9510</name>
    <dbReference type="NCBI Taxonomy" id="1447872"/>
    <lineage>
        <taxon>Eukaryota</taxon>
        <taxon>Fungi</taxon>
        <taxon>Dikarya</taxon>
        <taxon>Ascomycota</taxon>
        <taxon>Pezizomycotina</taxon>
        <taxon>Eurotiomycetes</taxon>
        <taxon>Eurotiomycetidae</taxon>
        <taxon>Onygenales</taxon>
        <taxon>Ajellomycetaceae</taxon>
        <taxon>Emergomyces</taxon>
    </lineage>
</organism>
<name>A0A1J9Q3B3_9EURO</name>
<evidence type="ECO:0000313" key="3">
    <source>
        <dbReference type="Proteomes" id="UP000182235"/>
    </source>
</evidence>
<protein>
    <recommendedName>
        <fullName evidence="4">MADS-box domain-containing protein</fullName>
    </recommendedName>
</protein>
<feature type="region of interest" description="Disordered" evidence="1">
    <location>
        <begin position="1"/>
        <end position="31"/>
    </location>
</feature>
<feature type="compositionally biased region" description="Basic residues" evidence="1">
    <location>
        <begin position="10"/>
        <end position="26"/>
    </location>
</feature>
<dbReference type="VEuPathDB" id="FungiDB:AJ78_08570"/>
<comment type="caution">
    <text evidence="2">The sequence shown here is derived from an EMBL/GenBank/DDBJ whole genome shotgun (WGS) entry which is preliminary data.</text>
</comment>
<accession>A0A1J9Q3B3</accession>
<dbReference type="OrthoDB" id="4378821at2759"/>
<dbReference type="AlphaFoldDB" id="A0A1J9Q3B3"/>
<dbReference type="EMBL" id="LGRN01000806">
    <property type="protein sequence ID" value="OJD10412.1"/>
    <property type="molecule type" value="Genomic_DNA"/>
</dbReference>
<keyword evidence="3" id="KW-1185">Reference proteome</keyword>